<reference evidence="1 2" key="1">
    <citation type="submission" date="2024-02" db="EMBL/GenBank/DDBJ databases">
        <authorList>
            <person name="Chen Y."/>
            <person name="Shah S."/>
            <person name="Dougan E. K."/>
            <person name="Thang M."/>
            <person name="Chan C."/>
        </authorList>
    </citation>
    <scope>NUCLEOTIDE SEQUENCE [LARGE SCALE GENOMIC DNA]</scope>
</reference>
<organism evidence="1 2">
    <name type="scientific">Durusdinium trenchii</name>
    <dbReference type="NCBI Taxonomy" id="1381693"/>
    <lineage>
        <taxon>Eukaryota</taxon>
        <taxon>Sar</taxon>
        <taxon>Alveolata</taxon>
        <taxon>Dinophyceae</taxon>
        <taxon>Suessiales</taxon>
        <taxon>Symbiodiniaceae</taxon>
        <taxon>Durusdinium</taxon>
    </lineage>
</organism>
<comment type="caution">
    <text evidence="1">The sequence shown here is derived from an EMBL/GenBank/DDBJ whole genome shotgun (WGS) entry which is preliminary data.</text>
</comment>
<sequence length="71" mass="8106">MMPLHWSDPIPCVQQASLDLRRRKAGKLCQGSSCPRCEELARLHPQSSRWLQLVEASSGSWRLGRAELYDI</sequence>
<gene>
    <name evidence="1" type="ORF">CCMP2556_LOCUS18742</name>
</gene>
<protein>
    <submittedName>
        <fullName evidence="1">Uncharacterized protein</fullName>
    </submittedName>
</protein>
<dbReference type="Proteomes" id="UP001642484">
    <property type="component" value="Unassembled WGS sequence"/>
</dbReference>
<evidence type="ECO:0000313" key="1">
    <source>
        <dbReference type="EMBL" id="CAK9032620.1"/>
    </source>
</evidence>
<dbReference type="EMBL" id="CAXAMN010010779">
    <property type="protein sequence ID" value="CAK9032620.1"/>
    <property type="molecule type" value="Genomic_DNA"/>
</dbReference>
<name>A0ABP0L0F4_9DINO</name>
<accession>A0ABP0L0F4</accession>
<evidence type="ECO:0000313" key="2">
    <source>
        <dbReference type="Proteomes" id="UP001642484"/>
    </source>
</evidence>
<proteinExistence type="predicted"/>
<keyword evidence="2" id="KW-1185">Reference proteome</keyword>